<evidence type="ECO:0000313" key="2">
    <source>
        <dbReference type="EMBL" id="JAS19392.1"/>
    </source>
</evidence>
<protein>
    <submittedName>
        <fullName evidence="2">Uncharacterized protein</fullName>
    </submittedName>
</protein>
<gene>
    <name evidence="2" type="ORF">g.5961</name>
</gene>
<feature type="signal peptide" evidence="1">
    <location>
        <begin position="1"/>
        <end position="18"/>
    </location>
</feature>
<sequence length="191" mass="22347">MTCLKVVILFCLGNFVAGKTTTSCKNVKGVSNFDFDSFVNAQYRFVIVPDVEDTKVIQDSTLTFIGIKNDWFMILTGNLKNGSQIFDDYKIDYYDGPNIYLTQYKDGVRGNIQRHYTVIGYEPGKYIQLYLCQQNLIEKYKIDLRFTLGFGDVRLTKDDYEQLIRNDKRYRFVGRIRYISGKRILPTEREL</sequence>
<dbReference type="SUPFAM" id="SSF50814">
    <property type="entry name" value="Lipocalins"/>
    <property type="match status" value="1"/>
</dbReference>
<reference evidence="2" key="1">
    <citation type="submission" date="2015-12" db="EMBL/GenBank/DDBJ databases">
        <title>De novo transcriptome assembly of four potential Pierce s Disease insect vectors from Arizona vineyards.</title>
        <authorList>
            <person name="Tassone E.E."/>
        </authorList>
    </citation>
    <scope>NUCLEOTIDE SEQUENCE</scope>
</reference>
<dbReference type="InterPro" id="IPR012674">
    <property type="entry name" value="Calycin"/>
</dbReference>
<dbReference type="EMBL" id="GEDC01017906">
    <property type="protein sequence ID" value="JAS19392.1"/>
    <property type="molecule type" value="Transcribed_RNA"/>
</dbReference>
<organism evidence="2">
    <name type="scientific">Clastoptera arizonana</name>
    <name type="common">Arizona spittle bug</name>
    <dbReference type="NCBI Taxonomy" id="38151"/>
    <lineage>
        <taxon>Eukaryota</taxon>
        <taxon>Metazoa</taxon>
        <taxon>Ecdysozoa</taxon>
        <taxon>Arthropoda</taxon>
        <taxon>Hexapoda</taxon>
        <taxon>Insecta</taxon>
        <taxon>Pterygota</taxon>
        <taxon>Neoptera</taxon>
        <taxon>Paraneoptera</taxon>
        <taxon>Hemiptera</taxon>
        <taxon>Auchenorrhyncha</taxon>
        <taxon>Cercopoidea</taxon>
        <taxon>Clastopteridae</taxon>
        <taxon>Clastoptera</taxon>
    </lineage>
</organism>
<name>A0A1B6D109_9HEMI</name>
<dbReference type="AlphaFoldDB" id="A0A1B6D109"/>
<feature type="chain" id="PRO_5008580847" evidence="1">
    <location>
        <begin position="19"/>
        <end position="191"/>
    </location>
</feature>
<accession>A0A1B6D109</accession>
<evidence type="ECO:0000256" key="1">
    <source>
        <dbReference type="SAM" id="SignalP"/>
    </source>
</evidence>
<keyword evidence="1" id="KW-0732">Signal</keyword>
<proteinExistence type="predicted"/>